<dbReference type="PANTHER" id="PTHR24366">
    <property type="entry name" value="IG(IMMUNOGLOBULIN) AND LRR(LEUCINE RICH REPEAT) DOMAINS"/>
    <property type="match status" value="1"/>
</dbReference>
<dbReference type="InterPro" id="IPR001611">
    <property type="entry name" value="Leu-rich_rpt"/>
</dbReference>
<feature type="domain" description="Ig-like" evidence="7">
    <location>
        <begin position="299"/>
        <end position="424"/>
    </location>
</feature>
<dbReference type="SUPFAM" id="SSF52058">
    <property type="entry name" value="L domain-like"/>
    <property type="match status" value="1"/>
</dbReference>
<dbReference type="Proteomes" id="UP000515135">
    <property type="component" value="Unplaced"/>
</dbReference>
<evidence type="ECO:0000313" key="9">
    <source>
        <dbReference type="RefSeq" id="XP_019614797.1"/>
    </source>
</evidence>
<dbReference type="InterPro" id="IPR032675">
    <property type="entry name" value="LRR_dom_sf"/>
</dbReference>
<protein>
    <submittedName>
        <fullName evidence="9">Uncharacterized protein LOC109462677</fullName>
    </submittedName>
</protein>
<feature type="transmembrane region" description="Helical" evidence="5">
    <location>
        <begin position="610"/>
        <end position="630"/>
    </location>
</feature>
<evidence type="ECO:0000259" key="7">
    <source>
        <dbReference type="PROSITE" id="PS50835"/>
    </source>
</evidence>
<feature type="compositionally biased region" description="Basic and acidic residues" evidence="4">
    <location>
        <begin position="359"/>
        <end position="374"/>
    </location>
</feature>
<sequence>MAGTKLSLFLFLVLVPVPSQAGPSCSELCEVKHDGYCKTSGVESVPLLRNYLPCAVCNTTGQADENQLGCLPSTLKKLQVAGHSDRSGKLKPLPGLAKLHTLLLGPGHILTAGRGAFSSVPNLLALSMTNNTIKAIGSWFEGSDKKLQKLQLSWNDIQEIERNALQPLKKLYYLSIRHNRLRVVEEWYFAGLRKLEILHLCHNNISHIAGKAFDQLPRLESLYMDHNKLSFLPERSFPAISRIRSLDLRGNPFRCTCALGRWGPVFERHEYTGPRCGFPQALSGRKVADVEMGRVLPCPSPVATAKASRQDHGATLECEVFWEKQPEIGWMDPGGRAVGEGESINPCGGKLTTRLEHECPTRQSPEGRKARPEDAPSLPYIGRSTSTLHMDPQAYRCWTGGSYRCVVQSTAGNVDLPLNKASVASEGGQRQEHTTMASVYITTTPAQESEKGAERITKPPDKKTKHDDTTLAAEKARWHTVMMTTIHTSTPVQQKGRVSERITKPPDKKTKHDDTTLAAEKARWHTVMMTTIHTSTPVQQKGRVSERITKPPDKKTKHDDTTLAAEKAQWHTVMTTVHTSKPVQQKSKVSGRITKPPDDTTLAAYTGREWYGAMVAIYTAIAFLALVLLYRATVAWRKRRERRQDQRHYLHGNAMGGMPPQNIQPPAATPSSVNPAPPRHTYAEIPDDAPIPPYAETTRLENPMYGADPPPPSNKSTASSQPQVLGTTPARGVPNPPPRSDKQANVSDSTYYPPGTKTAQAQKVPDPLPRTNGRGDSNASAAKPRGLSKATMTRQKPLVFDLHVYDLETIKEEDEEEEEEEEGPNLYMDLNGPPRDPNVSSQPAGLGKPKATATRHGNSSDTQGLEMDGEDDDKGPNIYLDLNGPPRKSDSEKTQAEVVPDPLPRIHTYINSSVPLAQPQASEKTQEEEVPDPLPRIHTYVNSSVPLAQPQASEMPQEEEVPDPLPRTNIYVNSNVSLAQPQES</sequence>
<feature type="region of interest" description="Disordered" evidence="4">
    <location>
        <begin position="359"/>
        <end position="385"/>
    </location>
</feature>
<dbReference type="GeneID" id="109462677"/>
<dbReference type="AlphaFoldDB" id="A0A6P4Y7P8"/>
<feature type="region of interest" description="Disordered" evidence="4">
    <location>
        <begin position="651"/>
        <end position="969"/>
    </location>
</feature>
<feature type="compositionally biased region" description="Polar residues" evidence="4">
    <location>
        <begin position="714"/>
        <end position="726"/>
    </location>
</feature>
<dbReference type="PANTHER" id="PTHR24366:SF161">
    <property type="entry name" value="TIR DOMAIN-CONTAINING PROTEIN"/>
    <property type="match status" value="1"/>
</dbReference>
<reference evidence="9" key="1">
    <citation type="submission" date="2025-08" db="UniProtKB">
        <authorList>
            <consortium name="RefSeq"/>
        </authorList>
    </citation>
    <scope>IDENTIFICATION</scope>
    <source>
        <tissue evidence="9">Gonad</tissue>
    </source>
</reference>
<dbReference type="OrthoDB" id="676979at2759"/>
<evidence type="ECO:0000256" key="3">
    <source>
        <dbReference type="ARBA" id="ARBA00022737"/>
    </source>
</evidence>
<gene>
    <name evidence="9" type="primary">LOC109462677</name>
</gene>
<dbReference type="InterPro" id="IPR003591">
    <property type="entry name" value="Leu-rich_rpt_typical-subtyp"/>
</dbReference>
<organism evidence="8 9">
    <name type="scientific">Branchiostoma belcheri</name>
    <name type="common">Amphioxus</name>
    <dbReference type="NCBI Taxonomy" id="7741"/>
    <lineage>
        <taxon>Eukaryota</taxon>
        <taxon>Metazoa</taxon>
        <taxon>Chordata</taxon>
        <taxon>Cephalochordata</taxon>
        <taxon>Leptocardii</taxon>
        <taxon>Amphioxiformes</taxon>
        <taxon>Branchiostomatidae</taxon>
        <taxon>Branchiostoma</taxon>
    </lineage>
</organism>
<feature type="compositionally biased region" description="Polar residues" evidence="4">
    <location>
        <begin position="909"/>
        <end position="923"/>
    </location>
</feature>
<dbReference type="PROSITE" id="PS51450">
    <property type="entry name" value="LRR"/>
    <property type="match status" value="2"/>
</dbReference>
<dbReference type="PROSITE" id="PS50835">
    <property type="entry name" value="IG_LIKE"/>
    <property type="match status" value="1"/>
</dbReference>
<feature type="chain" id="PRO_5027954528" evidence="6">
    <location>
        <begin position="22"/>
        <end position="984"/>
    </location>
</feature>
<feature type="signal peptide" evidence="6">
    <location>
        <begin position="1"/>
        <end position="21"/>
    </location>
</feature>
<dbReference type="KEGG" id="bbel:109462677"/>
<feature type="region of interest" description="Disordered" evidence="4">
    <location>
        <begin position="535"/>
        <end position="561"/>
    </location>
</feature>
<dbReference type="Gene3D" id="3.80.10.10">
    <property type="entry name" value="Ribonuclease Inhibitor"/>
    <property type="match status" value="1"/>
</dbReference>
<keyword evidence="2 6" id="KW-0732">Signal</keyword>
<feature type="region of interest" description="Disordered" evidence="4">
    <location>
        <begin position="489"/>
        <end position="516"/>
    </location>
</feature>
<keyword evidence="1" id="KW-0433">Leucine-rich repeat</keyword>
<proteinExistence type="predicted"/>
<accession>A0A6P4Y7P8</accession>
<feature type="compositionally biased region" description="Acidic residues" evidence="4">
    <location>
        <begin position="811"/>
        <end position="823"/>
    </location>
</feature>
<keyword evidence="8" id="KW-1185">Reference proteome</keyword>
<name>A0A6P4Y7P8_BRABE</name>
<evidence type="ECO:0000256" key="2">
    <source>
        <dbReference type="ARBA" id="ARBA00022729"/>
    </source>
</evidence>
<feature type="compositionally biased region" description="Polar residues" evidence="4">
    <location>
        <begin position="940"/>
        <end position="954"/>
    </location>
</feature>
<feature type="region of interest" description="Disordered" evidence="4">
    <location>
        <begin position="446"/>
        <end position="469"/>
    </location>
</feature>
<evidence type="ECO:0000256" key="5">
    <source>
        <dbReference type="SAM" id="Phobius"/>
    </source>
</evidence>
<feature type="compositionally biased region" description="Basic and acidic residues" evidence="4">
    <location>
        <begin position="497"/>
        <end position="516"/>
    </location>
</feature>
<feature type="compositionally biased region" description="Basic and acidic residues" evidence="4">
    <location>
        <begin position="448"/>
        <end position="469"/>
    </location>
</feature>
<feature type="compositionally biased region" description="Basic and acidic residues" evidence="4">
    <location>
        <begin position="543"/>
        <end position="561"/>
    </location>
</feature>
<keyword evidence="3" id="KW-0677">Repeat</keyword>
<evidence type="ECO:0000256" key="6">
    <source>
        <dbReference type="SAM" id="SignalP"/>
    </source>
</evidence>
<evidence type="ECO:0000256" key="1">
    <source>
        <dbReference type="ARBA" id="ARBA00022614"/>
    </source>
</evidence>
<keyword evidence="5" id="KW-0812">Transmembrane</keyword>
<dbReference type="RefSeq" id="XP_019614797.1">
    <property type="nucleotide sequence ID" value="XM_019759238.1"/>
</dbReference>
<keyword evidence="5" id="KW-0472">Membrane</keyword>
<evidence type="ECO:0000256" key="4">
    <source>
        <dbReference type="SAM" id="MobiDB-lite"/>
    </source>
</evidence>
<evidence type="ECO:0000313" key="8">
    <source>
        <dbReference type="Proteomes" id="UP000515135"/>
    </source>
</evidence>
<dbReference type="InterPro" id="IPR007110">
    <property type="entry name" value="Ig-like_dom"/>
</dbReference>
<dbReference type="Pfam" id="PF13855">
    <property type="entry name" value="LRR_8"/>
    <property type="match status" value="2"/>
</dbReference>
<keyword evidence="5" id="KW-1133">Transmembrane helix</keyword>
<dbReference type="SMART" id="SM00369">
    <property type="entry name" value="LRR_TYP"/>
    <property type="match status" value="5"/>
</dbReference>